<dbReference type="GO" id="GO:0005975">
    <property type="term" value="P:carbohydrate metabolic process"/>
    <property type="evidence" value="ECO:0007669"/>
    <property type="project" value="InterPro"/>
</dbReference>
<keyword evidence="5 14" id="KW-0378">Hydrolase</keyword>
<dbReference type="OrthoDB" id="8118055at2759"/>
<comment type="catalytic activity">
    <reaction evidence="10">
        <text>N(4)-(alpha-D-Man-(1-&gt;2)-alpha-D-Man-(1-&gt;2)-alpha-D-Man-(1-&gt;3)-[alpha-D-Man-(1-&gt;2)-alpha-D-Man-(1-&gt;3)-[alpha-D-Man-(1-&gt;2)-alpha-D-Man-(1-&gt;6)]-alpha-D-Man-(1-&gt;6)]-beta-D-Man-(1-&gt;4)-beta-D-GlcNAc-(1-&gt;4)-beta-D-GlcNAc)-L-asparaginyl-[protein] (N-glucan mannose isomer 9A1,2,3B1,2,3) + 4 H2O = N(4)-(alpha-D-Man-(1-&gt;3)-[alpha-D-Man-(1-&gt;3)-[alpha-D-Man-(1-&gt;6)]-alpha-D-Man-(1-&gt;6)]-beta-D-Man-(1-&gt;4)-beta-D-GlcNAc-(1-&gt;4)-beta-D-GlcNAc)-L-asparaginyl-[protein] (N-glucan mannose isomer 5A1,2) + 4 beta-D-mannose</text>
        <dbReference type="Rhea" id="RHEA:56008"/>
        <dbReference type="Rhea" id="RHEA-COMP:14356"/>
        <dbReference type="Rhea" id="RHEA-COMP:14367"/>
        <dbReference type="ChEBI" id="CHEBI:15377"/>
        <dbReference type="ChEBI" id="CHEBI:28563"/>
        <dbReference type="ChEBI" id="CHEBI:59087"/>
        <dbReference type="ChEBI" id="CHEBI:139493"/>
        <dbReference type="EC" id="3.2.1.113"/>
    </reaction>
</comment>
<dbReference type="InterPro" id="IPR050749">
    <property type="entry name" value="Glycosyl_Hydrolase_47"/>
</dbReference>
<feature type="active site" description="Proton donor" evidence="11">
    <location>
        <position position="360"/>
    </location>
</feature>
<keyword evidence="17" id="KW-1185">Reference proteome</keyword>
<keyword evidence="4 15" id="KW-0732">Signal</keyword>
<organism evidence="16 17">
    <name type="scientific">Thelephora terrestris</name>
    <dbReference type="NCBI Taxonomy" id="56493"/>
    <lineage>
        <taxon>Eukaryota</taxon>
        <taxon>Fungi</taxon>
        <taxon>Dikarya</taxon>
        <taxon>Basidiomycota</taxon>
        <taxon>Agaricomycotina</taxon>
        <taxon>Agaricomycetes</taxon>
        <taxon>Thelephorales</taxon>
        <taxon>Thelephoraceae</taxon>
        <taxon>Thelephora</taxon>
    </lineage>
</organism>
<evidence type="ECO:0000256" key="4">
    <source>
        <dbReference type="ARBA" id="ARBA00022729"/>
    </source>
</evidence>
<comment type="similarity">
    <text evidence="3 14">Belongs to the glycosyl hydrolase 47 family.</text>
</comment>
<evidence type="ECO:0000256" key="10">
    <source>
        <dbReference type="ARBA" id="ARBA00048605"/>
    </source>
</evidence>
<feature type="active site" evidence="11">
    <location>
        <position position="401"/>
    </location>
</feature>
<dbReference type="Pfam" id="PF01532">
    <property type="entry name" value="Glyco_hydro_47"/>
    <property type="match status" value="1"/>
</dbReference>
<feature type="chain" id="PRO_5040126017" description="alpha-1,2-Mannosidase" evidence="15">
    <location>
        <begin position="23"/>
        <end position="558"/>
    </location>
</feature>
<dbReference type="InterPro" id="IPR036026">
    <property type="entry name" value="Seven-hairpin_glycosidases"/>
</dbReference>
<evidence type="ECO:0000256" key="7">
    <source>
        <dbReference type="ARBA" id="ARBA00023180"/>
    </source>
</evidence>
<dbReference type="EMBL" id="WIUZ02000004">
    <property type="protein sequence ID" value="KAF9787966.1"/>
    <property type="molecule type" value="Genomic_DNA"/>
</dbReference>
<feature type="disulfide bond" evidence="13">
    <location>
        <begin position="317"/>
        <end position="346"/>
    </location>
</feature>
<evidence type="ECO:0000256" key="5">
    <source>
        <dbReference type="ARBA" id="ARBA00022801"/>
    </source>
</evidence>
<feature type="signal peptide" evidence="15">
    <location>
        <begin position="1"/>
        <end position="22"/>
    </location>
</feature>
<gene>
    <name evidence="16" type="ORF">BJ322DRAFT_1046235</name>
</gene>
<dbReference type="Proteomes" id="UP000736335">
    <property type="component" value="Unassembled WGS sequence"/>
</dbReference>
<feature type="binding site" evidence="12">
    <location>
        <position position="489"/>
    </location>
    <ligand>
        <name>Ca(2+)</name>
        <dbReference type="ChEBI" id="CHEBI:29108"/>
    </ligand>
</feature>
<reference evidence="16" key="2">
    <citation type="submission" date="2020-11" db="EMBL/GenBank/DDBJ databases">
        <authorList>
            <consortium name="DOE Joint Genome Institute"/>
            <person name="Kuo A."/>
            <person name="Miyauchi S."/>
            <person name="Kiss E."/>
            <person name="Drula E."/>
            <person name="Kohler A."/>
            <person name="Sanchez-Garcia M."/>
            <person name="Andreopoulos B."/>
            <person name="Barry K.W."/>
            <person name="Bonito G."/>
            <person name="Buee M."/>
            <person name="Carver A."/>
            <person name="Chen C."/>
            <person name="Cichocki N."/>
            <person name="Clum A."/>
            <person name="Culley D."/>
            <person name="Crous P.W."/>
            <person name="Fauchery L."/>
            <person name="Girlanda M."/>
            <person name="Hayes R."/>
            <person name="Keri Z."/>
            <person name="Labutti K."/>
            <person name="Lipzen A."/>
            <person name="Lombard V."/>
            <person name="Magnuson J."/>
            <person name="Maillard F."/>
            <person name="Morin E."/>
            <person name="Murat C."/>
            <person name="Nolan M."/>
            <person name="Ohm R."/>
            <person name="Pangilinan J."/>
            <person name="Pereira M."/>
            <person name="Perotto S."/>
            <person name="Peter M."/>
            <person name="Riley R."/>
            <person name="Sitrit Y."/>
            <person name="Stielow B."/>
            <person name="Szollosi G."/>
            <person name="Zifcakova L."/>
            <person name="Stursova M."/>
            <person name="Spatafora J.W."/>
            <person name="Tedersoo L."/>
            <person name="Vaario L.-M."/>
            <person name="Yamada A."/>
            <person name="Yan M."/>
            <person name="Wang P."/>
            <person name="Xu J."/>
            <person name="Bruns T."/>
            <person name="Baldrian P."/>
            <person name="Vilgalys R."/>
            <person name="Henrissat B."/>
            <person name="Grigoriev I.V."/>
            <person name="Hibbett D."/>
            <person name="Nagy L.G."/>
            <person name="Martin F.M."/>
        </authorList>
    </citation>
    <scope>NUCLEOTIDE SEQUENCE</scope>
    <source>
        <strain evidence="16">UH-Tt-Lm1</strain>
    </source>
</reference>
<name>A0A9P6HKB1_9AGAM</name>
<dbReference type="GO" id="GO:0036503">
    <property type="term" value="P:ERAD pathway"/>
    <property type="evidence" value="ECO:0007669"/>
    <property type="project" value="UniProtKB-ARBA"/>
</dbReference>
<dbReference type="EC" id="3.2.1.-" evidence="14"/>
<evidence type="ECO:0000256" key="15">
    <source>
        <dbReference type="SAM" id="SignalP"/>
    </source>
</evidence>
<keyword evidence="12" id="KW-0106">Calcium</keyword>
<comment type="cofactor">
    <cofactor evidence="1 12">
        <name>Ca(2+)</name>
        <dbReference type="ChEBI" id="CHEBI:29108"/>
    </cofactor>
</comment>
<feature type="active site" evidence="11">
    <location>
        <position position="252"/>
    </location>
</feature>
<dbReference type="GO" id="GO:0005509">
    <property type="term" value="F:calcium ion binding"/>
    <property type="evidence" value="ECO:0007669"/>
    <property type="project" value="InterPro"/>
</dbReference>
<evidence type="ECO:0000313" key="16">
    <source>
        <dbReference type="EMBL" id="KAF9787966.1"/>
    </source>
</evidence>
<evidence type="ECO:0000256" key="1">
    <source>
        <dbReference type="ARBA" id="ARBA00001913"/>
    </source>
</evidence>
<evidence type="ECO:0000256" key="8">
    <source>
        <dbReference type="ARBA" id="ARBA00023295"/>
    </source>
</evidence>
<keyword evidence="8 14" id="KW-0326">Glycosidase</keyword>
<dbReference type="InterPro" id="IPR012341">
    <property type="entry name" value="6hp_glycosidase-like_sf"/>
</dbReference>
<evidence type="ECO:0000256" key="3">
    <source>
        <dbReference type="ARBA" id="ARBA00007658"/>
    </source>
</evidence>
<sequence length="558" mass="61242">MVFSTPLATLITLSTLITFASAVTIQKPLLQLPADAAQNRQTVKEMFLYSYNAYKNDAWGHDDVTPISQGFADDRNGWGATIIDSLSTMYIMGLDDLFQDGVGFASNVSFTKSRTNDTVSVFETTIRYLAGLLSAYELSNSKYPALLTKATEIADTLSHAWVGANAIPYGHMNPDNSPIVQVSNIAEAGSLSLEWYTLSKYTYNPIYAKLGVGSARQIATQPHPLPGLAAQGIDPSTGTPVGDYVTWGGGSDSYFEYLIKYARLSNTFDSLWAQEWATAVDSSINLLSSRSGVGDWLYLADWYGGGTKRLIGSHLACFNAGNIIYGGKLLNNQTIVEFGLELNEGCWNTYASSPTGIGPETFGWKTSGGNFSGPALTSEQETYYQKNGYYPESTDYYLRPEVLESNFYAWRVTGDQKYQTRAASAMTSFQKYLRIPTGGYAGIWDVTMPDAISYIDTTESFWYAEVLKYLYLTFDDPYRISLDDWVFNTEAHPFKAPPAKSTYNEGVSSPTPTVPFTVQQDVPVAQISPCPALGDLLTKVITDVVFGAVENLLEGLVL</sequence>
<dbReference type="SUPFAM" id="SSF48225">
    <property type="entry name" value="Seven-hairpin glycosidases"/>
    <property type="match status" value="1"/>
</dbReference>
<comment type="pathway">
    <text evidence="2">Protein modification; protein glycosylation.</text>
</comment>
<dbReference type="InterPro" id="IPR001382">
    <property type="entry name" value="Glyco_hydro_47"/>
</dbReference>
<protein>
    <recommendedName>
        <fullName evidence="14">alpha-1,2-Mannosidase</fullName>
        <ecNumber evidence="14">3.2.1.-</ecNumber>
    </recommendedName>
</protein>
<evidence type="ECO:0000256" key="14">
    <source>
        <dbReference type="RuleBase" id="RU361193"/>
    </source>
</evidence>
<keyword evidence="12" id="KW-0479">Metal-binding</keyword>
<dbReference type="GO" id="GO:0005783">
    <property type="term" value="C:endoplasmic reticulum"/>
    <property type="evidence" value="ECO:0007669"/>
    <property type="project" value="TreeGrafter"/>
</dbReference>
<evidence type="ECO:0000256" key="2">
    <source>
        <dbReference type="ARBA" id="ARBA00004922"/>
    </source>
</evidence>
<dbReference type="Gene3D" id="1.50.10.10">
    <property type="match status" value="1"/>
</dbReference>
<evidence type="ECO:0000256" key="6">
    <source>
        <dbReference type="ARBA" id="ARBA00023157"/>
    </source>
</evidence>
<keyword evidence="7" id="KW-0325">Glycoprotein</keyword>
<dbReference type="GO" id="GO:0004571">
    <property type="term" value="F:mannosyl-oligosaccharide 1,2-alpha-mannosidase activity"/>
    <property type="evidence" value="ECO:0007669"/>
    <property type="project" value="UniProtKB-EC"/>
</dbReference>
<evidence type="ECO:0000256" key="11">
    <source>
        <dbReference type="PIRSR" id="PIRSR601382-1"/>
    </source>
</evidence>
<dbReference type="GO" id="GO:0016020">
    <property type="term" value="C:membrane"/>
    <property type="evidence" value="ECO:0007669"/>
    <property type="project" value="InterPro"/>
</dbReference>
<accession>A0A9P6HKB1</accession>
<dbReference type="PANTHER" id="PTHR11742:SF101">
    <property type="entry name" value="MANNOSYL-OLIGOSACCHARIDE ALPHA-1,2-MANNOSIDASE 1B"/>
    <property type="match status" value="1"/>
</dbReference>
<dbReference type="PANTHER" id="PTHR11742">
    <property type="entry name" value="MANNOSYL-OLIGOSACCHARIDE ALPHA-1,2-MANNOSIDASE-RELATED"/>
    <property type="match status" value="1"/>
</dbReference>
<evidence type="ECO:0000256" key="9">
    <source>
        <dbReference type="ARBA" id="ARBA00047669"/>
    </source>
</evidence>
<comment type="caution">
    <text evidence="16">The sequence shown here is derived from an EMBL/GenBank/DDBJ whole genome shotgun (WGS) entry which is preliminary data.</text>
</comment>
<dbReference type="AlphaFoldDB" id="A0A9P6HKB1"/>
<comment type="catalytic activity">
    <reaction evidence="9">
        <text>N(4)-(alpha-D-Man-(1-&gt;2)-alpha-D-Man-(1-&gt;2)-alpha-D-Man-(1-&gt;3)-[alpha-D-Man-(1-&gt;3)-[alpha-D-Man-(1-&gt;2)-alpha-D-Man-(1-&gt;6)]-alpha-D-Man-(1-&gt;6)]-beta-D-Man-(1-&gt;4)-beta-D-GlcNAc-(1-&gt;4)-beta-D-GlcNAc)-L-asparaginyl-[protein] (N-glucan mannose isomer 8A1,2,3B1,3) + 3 H2O = N(4)-(alpha-D-Man-(1-&gt;3)-[alpha-D-Man-(1-&gt;3)-[alpha-D-Man-(1-&gt;6)]-alpha-D-Man-(1-&gt;6)]-beta-D-Man-(1-&gt;4)-beta-D-GlcNAc-(1-&gt;4)-beta-D-GlcNAc)-L-asparaginyl-[protein] (N-glucan mannose isomer 5A1,2) + 3 beta-D-mannose</text>
        <dbReference type="Rhea" id="RHEA:56028"/>
        <dbReference type="Rhea" id="RHEA-COMP:14358"/>
        <dbReference type="Rhea" id="RHEA-COMP:14367"/>
        <dbReference type="ChEBI" id="CHEBI:15377"/>
        <dbReference type="ChEBI" id="CHEBI:28563"/>
        <dbReference type="ChEBI" id="CHEBI:59087"/>
        <dbReference type="ChEBI" id="CHEBI:60628"/>
        <dbReference type="EC" id="3.2.1.113"/>
    </reaction>
</comment>
<dbReference type="PRINTS" id="PR00747">
    <property type="entry name" value="GLYHDRLASE47"/>
</dbReference>
<evidence type="ECO:0000313" key="17">
    <source>
        <dbReference type="Proteomes" id="UP000736335"/>
    </source>
</evidence>
<keyword evidence="6 13" id="KW-1015">Disulfide bond</keyword>
<reference evidence="16" key="1">
    <citation type="journal article" date="2020" name="Nat. Commun.">
        <title>Large-scale genome sequencing of mycorrhizal fungi provides insights into the early evolution of symbiotic traits.</title>
        <authorList>
            <person name="Miyauchi S."/>
            <person name="Kiss E."/>
            <person name="Kuo A."/>
            <person name="Drula E."/>
            <person name="Kohler A."/>
            <person name="Sanchez-Garcia M."/>
            <person name="Morin E."/>
            <person name="Andreopoulos B."/>
            <person name="Barry K.W."/>
            <person name="Bonito G."/>
            <person name="Buee M."/>
            <person name="Carver A."/>
            <person name="Chen C."/>
            <person name="Cichocki N."/>
            <person name="Clum A."/>
            <person name="Culley D."/>
            <person name="Crous P.W."/>
            <person name="Fauchery L."/>
            <person name="Girlanda M."/>
            <person name="Hayes R.D."/>
            <person name="Keri Z."/>
            <person name="LaButti K."/>
            <person name="Lipzen A."/>
            <person name="Lombard V."/>
            <person name="Magnuson J."/>
            <person name="Maillard F."/>
            <person name="Murat C."/>
            <person name="Nolan M."/>
            <person name="Ohm R.A."/>
            <person name="Pangilinan J."/>
            <person name="Pereira M.F."/>
            <person name="Perotto S."/>
            <person name="Peter M."/>
            <person name="Pfister S."/>
            <person name="Riley R."/>
            <person name="Sitrit Y."/>
            <person name="Stielow J.B."/>
            <person name="Szollosi G."/>
            <person name="Zifcakova L."/>
            <person name="Stursova M."/>
            <person name="Spatafora J.W."/>
            <person name="Tedersoo L."/>
            <person name="Vaario L.M."/>
            <person name="Yamada A."/>
            <person name="Yan M."/>
            <person name="Wang P."/>
            <person name="Xu J."/>
            <person name="Bruns T."/>
            <person name="Baldrian P."/>
            <person name="Vilgalys R."/>
            <person name="Dunand C."/>
            <person name="Henrissat B."/>
            <person name="Grigoriev I.V."/>
            <person name="Hibbett D."/>
            <person name="Nagy L.G."/>
            <person name="Martin F.M."/>
        </authorList>
    </citation>
    <scope>NUCLEOTIDE SEQUENCE</scope>
    <source>
        <strain evidence="16">UH-Tt-Lm1</strain>
    </source>
</reference>
<evidence type="ECO:0000256" key="13">
    <source>
        <dbReference type="PIRSR" id="PIRSR601382-3"/>
    </source>
</evidence>
<feature type="active site" description="Proton donor" evidence="11">
    <location>
        <position position="123"/>
    </location>
</feature>
<evidence type="ECO:0000256" key="12">
    <source>
        <dbReference type="PIRSR" id="PIRSR601382-2"/>
    </source>
</evidence>
<proteinExistence type="inferred from homology"/>